<dbReference type="Proteomes" id="UP000704467">
    <property type="component" value="Unassembled WGS sequence"/>
</dbReference>
<accession>A0ABX1DN33</accession>
<comment type="caution">
    <text evidence="1">The sequence shown here is derived from an EMBL/GenBank/DDBJ whole genome shotgun (WGS) entry which is preliminary data.</text>
</comment>
<dbReference type="EMBL" id="JAAVLN010000002">
    <property type="protein sequence ID" value="NKC04362.1"/>
    <property type="molecule type" value="Genomic_DNA"/>
</dbReference>
<gene>
    <name evidence="1" type="ORF">HED55_17325</name>
</gene>
<evidence type="ECO:0000313" key="2">
    <source>
        <dbReference type="Proteomes" id="UP000704467"/>
    </source>
</evidence>
<proteinExistence type="predicted"/>
<evidence type="ECO:0000313" key="1">
    <source>
        <dbReference type="EMBL" id="NKC04362.1"/>
    </source>
</evidence>
<keyword evidence="2" id="KW-1185">Reference proteome</keyword>
<name>A0ABX1DN33_9HYPH</name>
<protein>
    <submittedName>
        <fullName evidence="1">Uncharacterized protein</fullName>
    </submittedName>
</protein>
<organism evidence="1 2">
    <name type="scientific">Brucella haematophila</name>
    <dbReference type="NCBI Taxonomy" id="419474"/>
    <lineage>
        <taxon>Bacteria</taxon>
        <taxon>Pseudomonadati</taxon>
        <taxon>Pseudomonadota</taxon>
        <taxon>Alphaproteobacteria</taxon>
        <taxon>Hyphomicrobiales</taxon>
        <taxon>Brucellaceae</taxon>
        <taxon>Brucella/Ochrobactrum group</taxon>
        <taxon>Brucella</taxon>
    </lineage>
</organism>
<reference evidence="1 2" key="1">
    <citation type="submission" date="2020-03" db="EMBL/GenBank/DDBJ databases">
        <title>Whole genome sequencing of clinical and environmental type strains of Ochrobactrum.</title>
        <authorList>
            <person name="Dharne M."/>
        </authorList>
    </citation>
    <scope>NUCLEOTIDE SEQUENCE [LARGE SCALE GENOMIC DNA]</scope>
    <source>
        <strain evidence="1 2">CIP 109452</strain>
    </source>
</reference>
<sequence length="90" mass="9521">MEACWISGGNCSCAKAISGADKSINVLVVFALTVLTLIREPGAARRAAAMSRHGRAADPLSRIGEEIQEPERRKAVEPVSRLYGLAVIGS</sequence>